<feature type="region of interest" description="Disordered" evidence="1">
    <location>
        <begin position="36"/>
        <end position="55"/>
    </location>
</feature>
<feature type="transmembrane region" description="Helical" evidence="2">
    <location>
        <begin position="292"/>
        <end position="312"/>
    </location>
</feature>
<feature type="compositionally biased region" description="Low complexity" evidence="1">
    <location>
        <begin position="346"/>
        <end position="355"/>
    </location>
</feature>
<evidence type="ECO:0000256" key="1">
    <source>
        <dbReference type="SAM" id="MobiDB-lite"/>
    </source>
</evidence>
<feature type="transmembrane region" description="Helical" evidence="2">
    <location>
        <begin position="206"/>
        <end position="226"/>
    </location>
</feature>
<dbReference type="Proteomes" id="UP001165080">
    <property type="component" value="Unassembled WGS sequence"/>
</dbReference>
<protein>
    <submittedName>
        <fullName evidence="3">Uncharacterized protein</fullName>
    </submittedName>
</protein>
<keyword evidence="4" id="KW-1185">Reference proteome</keyword>
<evidence type="ECO:0000313" key="3">
    <source>
        <dbReference type="EMBL" id="GLC60546.1"/>
    </source>
</evidence>
<accession>A0A9W6BZT7</accession>
<name>A0A9W6BZT7_9CHLO</name>
<evidence type="ECO:0000256" key="2">
    <source>
        <dbReference type="SAM" id="Phobius"/>
    </source>
</evidence>
<gene>
    <name evidence="3" type="primary">PLEST009825</name>
    <name evidence="3" type="ORF">PLESTB_001625400</name>
</gene>
<sequence>MDAPPPRTSRNGLAGIKGRGDYVRLVFEKAGVPYVDASKPQPPATHSSPPAATRGHCDGGGDSSLFSSLFGEVDCIEAFTLVLLLLPLMVIAALCALAFLAPAVLYGLYRAVRWLAWLLLYAALRPSARGAAGGVTEAGSGGHRLTGAAGDGVNVGVGVAGGGGNPLGVGLESSGVATAAAAAATGADIPTFSVPSLLWYLLGLPWQAYLSFVLAIAATAIAIAAVRRSYEVAEAAVRRVLPPAGSELGALLHARAQRPRLRGGVFNGEFIGSCGFIFVIAVILRWLGGTSFWTLLCLLAAIWAPVEAMWLVEEYRQQQRVGASRRDGSPPAGPPRRAVPSGDGVAQPPTQQPAPQVLPSGGGGDGQRWRRGLLRRA</sequence>
<feature type="transmembrane region" description="Helical" evidence="2">
    <location>
        <begin position="78"/>
        <end position="100"/>
    </location>
</feature>
<keyword evidence="2" id="KW-0812">Transmembrane</keyword>
<proteinExistence type="predicted"/>
<feature type="region of interest" description="Disordered" evidence="1">
    <location>
        <begin position="321"/>
        <end position="377"/>
    </location>
</feature>
<organism evidence="3 4">
    <name type="scientific">Pleodorina starrii</name>
    <dbReference type="NCBI Taxonomy" id="330485"/>
    <lineage>
        <taxon>Eukaryota</taxon>
        <taxon>Viridiplantae</taxon>
        <taxon>Chlorophyta</taxon>
        <taxon>core chlorophytes</taxon>
        <taxon>Chlorophyceae</taxon>
        <taxon>CS clade</taxon>
        <taxon>Chlamydomonadales</taxon>
        <taxon>Volvocaceae</taxon>
        <taxon>Pleodorina</taxon>
    </lineage>
</organism>
<feature type="transmembrane region" description="Helical" evidence="2">
    <location>
        <begin position="265"/>
        <end position="286"/>
    </location>
</feature>
<keyword evidence="2" id="KW-0472">Membrane</keyword>
<keyword evidence="2" id="KW-1133">Transmembrane helix</keyword>
<evidence type="ECO:0000313" key="4">
    <source>
        <dbReference type="Proteomes" id="UP001165080"/>
    </source>
</evidence>
<reference evidence="3 4" key="1">
    <citation type="journal article" date="2023" name="Commun. Biol.">
        <title>Reorganization of the ancestral sex-determining regions during the evolution of trioecy in Pleodorina starrii.</title>
        <authorList>
            <person name="Takahashi K."/>
            <person name="Suzuki S."/>
            <person name="Kawai-Toyooka H."/>
            <person name="Yamamoto K."/>
            <person name="Hamaji T."/>
            <person name="Ootsuki R."/>
            <person name="Yamaguchi H."/>
            <person name="Kawachi M."/>
            <person name="Higashiyama T."/>
            <person name="Nozaki H."/>
        </authorList>
    </citation>
    <scope>NUCLEOTIDE SEQUENCE [LARGE SCALE GENOMIC DNA]</scope>
    <source>
        <strain evidence="3 4">NIES-4479</strain>
    </source>
</reference>
<comment type="caution">
    <text evidence="3">The sequence shown here is derived from an EMBL/GenBank/DDBJ whole genome shotgun (WGS) entry which is preliminary data.</text>
</comment>
<dbReference type="AlphaFoldDB" id="A0A9W6BZT7"/>
<dbReference type="EMBL" id="BRXU01000035">
    <property type="protein sequence ID" value="GLC60546.1"/>
    <property type="molecule type" value="Genomic_DNA"/>
</dbReference>
<feature type="compositionally biased region" description="Low complexity" evidence="1">
    <location>
        <begin position="44"/>
        <end position="53"/>
    </location>
</feature>